<evidence type="ECO:0000313" key="2">
    <source>
        <dbReference type="Proteomes" id="UP000637695"/>
    </source>
</evidence>
<accession>A0A917K6Z1</accession>
<reference evidence="1" key="2">
    <citation type="submission" date="2020-09" db="EMBL/GenBank/DDBJ databases">
        <authorList>
            <person name="Sun Q."/>
            <person name="Ohkuma M."/>
        </authorList>
    </citation>
    <scope>NUCLEOTIDE SEQUENCE</scope>
    <source>
        <strain evidence="1">JCM 18487</strain>
    </source>
</reference>
<dbReference type="EMBL" id="BMOY01000006">
    <property type="protein sequence ID" value="GGI99863.1"/>
    <property type="molecule type" value="Genomic_DNA"/>
</dbReference>
<sequence length="48" mass="5605">MTAHEIALACIILLPVAFALGRYSTRVTWFHARNEERLTVQEFMRGRQ</sequence>
<comment type="caution">
    <text evidence="1">The sequence shown here is derived from an EMBL/GenBank/DDBJ whole genome shotgun (WGS) entry which is preliminary data.</text>
</comment>
<gene>
    <name evidence="1" type="ORF">GCM10010885_06420</name>
</gene>
<keyword evidence="2" id="KW-1185">Reference proteome</keyword>
<reference evidence="1" key="1">
    <citation type="journal article" date="2014" name="Int. J. Syst. Evol. Microbiol.">
        <title>Complete genome sequence of Corynebacterium casei LMG S-19264T (=DSM 44701T), isolated from a smear-ripened cheese.</title>
        <authorList>
            <consortium name="US DOE Joint Genome Institute (JGI-PGF)"/>
            <person name="Walter F."/>
            <person name="Albersmeier A."/>
            <person name="Kalinowski J."/>
            <person name="Ruckert C."/>
        </authorList>
    </citation>
    <scope>NUCLEOTIDE SEQUENCE</scope>
    <source>
        <strain evidence="1">JCM 18487</strain>
    </source>
</reference>
<proteinExistence type="predicted"/>
<dbReference type="Proteomes" id="UP000637695">
    <property type="component" value="Unassembled WGS sequence"/>
</dbReference>
<name>A0A917K6Z1_9BACL</name>
<dbReference type="RefSeq" id="WP_188881119.1">
    <property type="nucleotide sequence ID" value="NZ_BMOY01000006.1"/>
</dbReference>
<protein>
    <submittedName>
        <fullName evidence="1">Uncharacterized protein</fullName>
    </submittedName>
</protein>
<evidence type="ECO:0000313" key="1">
    <source>
        <dbReference type="EMBL" id="GGI99863.1"/>
    </source>
</evidence>
<organism evidence="1 2">
    <name type="scientific">Alicyclobacillus cellulosilyticus</name>
    <dbReference type="NCBI Taxonomy" id="1003997"/>
    <lineage>
        <taxon>Bacteria</taxon>
        <taxon>Bacillati</taxon>
        <taxon>Bacillota</taxon>
        <taxon>Bacilli</taxon>
        <taxon>Bacillales</taxon>
        <taxon>Alicyclobacillaceae</taxon>
        <taxon>Alicyclobacillus</taxon>
    </lineage>
</organism>
<dbReference type="AlphaFoldDB" id="A0A917K6Z1"/>